<reference evidence="3" key="1">
    <citation type="journal article" date="2019" name="Int. J. Syst. Evol. Microbiol.">
        <title>The Global Catalogue of Microorganisms (GCM) 10K type strain sequencing project: providing services to taxonomists for standard genome sequencing and annotation.</title>
        <authorList>
            <consortium name="The Broad Institute Genomics Platform"/>
            <consortium name="The Broad Institute Genome Sequencing Center for Infectious Disease"/>
            <person name="Wu L."/>
            <person name="Ma J."/>
        </authorList>
    </citation>
    <scope>NUCLEOTIDE SEQUENCE [LARGE SCALE GENOMIC DNA]</scope>
    <source>
        <strain evidence="3">ZS-22-S1</strain>
    </source>
</reference>
<dbReference type="RefSeq" id="WP_378061691.1">
    <property type="nucleotide sequence ID" value="NZ_JBHSIS010000024.1"/>
</dbReference>
<comment type="caution">
    <text evidence="2">The sequence shown here is derived from an EMBL/GenBank/DDBJ whole genome shotgun (WGS) entry which is preliminary data.</text>
</comment>
<keyword evidence="1" id="KW-0812">Transmembrane</keyword>
<feature type="transmembrane region" description="Helical" evidence="1">
    <location>
        <begin position="12"/>
        <end position="30"/>
    </location>
</feature>
<evidence type="ECO:0000313" key="2">
    <source>
        <dbReference type="EMBL" id="MFC4858938.1"/>
    </source>
</evidence>
<protein>
    <submittedName>
        <fullName evidence="2">Transporter</fullName>
    </submittedName>
</protein>
<name>A0ABV9SB21_9PSEU</name>
<accession>A0ABV9SB21</accession>
<proteinExistence type="predicted"/>
<sequence>MTWLTWRQFRVPAISVYTGLAAIAVVLAITGPDLVGRGEFADQDLMFGGTILVLYLLPAIIGVFWGVPMVTRELETGTHNLVWNQSITRKRWLATKLGVGVAATVVAAALLSTAVTWWAAPIDAHVSADPKSFALTRMEPVVFAARGIVPVGYAAFAFVLGVAVGILLRRTVAAMAVTLTVFAAVLVAVPFLVRPYVIPPVEDTVTITDSNIGQIRGNESGVIESITVAQPAGAWVLANETVDASGTAVFPLPDAVQHCLPPFGGNDGPPDRMSVTECVAQLSGLGYSQRVTYQPGSRFWALQWIELGLFLALSGLLTWFCFRRIRHLS</sequence>
<evidence type="ECO:0000313" key="3">
    <source>
        <dbReference type="Proteomes" id="UP001595859"/>
    </source>
</evidence>
<keyword evidence="1" id="KW-0472">Membrane</keyword>
<keyword evidence="3" id="KW-1185">Reference proteome</keyword>
<feature type="transmembrane region" description="Helical" evidence="1">
    <location>
        <begin position="97"/>
        <end position="120"/>
    </location>
</feature>
<feature type="transmembrane region" description="Helical" evidence="1">
    <location>
        <begin position="45"/>
        <end position="67"/>
    </location>
</feature>
<feature type="transmembrane region" description="Helical" evidence="1">
    <location>
        <begin position="140"/>
        <end position="165"/>
    </location>
</feature>
<dbReference type="Proteomes" id="UP001595859">
    <property type="component" value="Unassembled WGS sequence"/>
</dbReference>
<evidence type="ECO:0000256" key="1">
    <source>
        <dbReference type="SAM" id="Phobius"/>
    </source>
</evidence>
<organism evidence="2 3">
    <name type="scientific">Actinophytocola glycyrrhizae</name>
    <dbReference type="NCBI Taxonomy" id="2044873"/>
    <lineage>
        <taxon>Bacteria</taxon>
        <taxon>Bacillati</taxon>
        <taxon>Actinomycetota</taxon>
        <taxon>Actinomycetes</taxon>
        <taxon>Pseudonocardiales</taxon>
        <taxon>Pseudonocardiaceae</taxon>
    </lineage>
</organism>
<feature type="transmembrane region" description="Helical" evidence="1">
    <location>
        <begin position="301"/>
        <end position="322"/>
    </location>
</feature>
<feature type="transmembrane region" description="Helical" evidence="1">
    <location>
        <begin position="172"/>
        <end position="193"/>
    </location>
</feature>
<keyword evidence="1" id="KW-1133">Transmembrane helix</keyword>
<gene>
    <name evidence="2" type="ORF">ACFPCV_36035</name>
</gene>
<dbReference type="EMBL" id="JBHSIS010000024">
    <property type="protein sequence ID" value="MFC4858938.1"/>
    <property type="molecule type" value="Genomic_DNA"/>
</dbReference>